<dbReference type="PROSITE" id="PS51081">
    <property type="entry name" value="ZF_SIAH"/>
    <property type="match status" value="1"/>
</dbReference>
<dbReference type="InterPro" id="IPR049548">
    <property type="entry name" value="Sina-like_RING"/>
</dbReference>
<evidence type="ECO:0000259" key="13">
    <source>
        <dbReference type="PROSITE" id="PS50089"/>
    </source>
</evidence>
<dbReference type="PROSITE" id="PS50089">
    <property type="entry name" value="ZF_RING_2"/>
    <property type="match status" value="1"/>
</dbReference>
<evidence type="ECO:0000256" key="8">
    <source>
        <dbReference type="ARBA" id="ARBA00022786"/>
    </source>
</evidence>
<evidence type="ECO:0000256" key="5">
    <source>
        <dbReference type="ARBA" id="ARBA00022679"/>
    </source>
</evidence>
<sequence length="281" mass="31230">MEEDPEIATTQEVDHNNDGNGEAEDSNGVSGYSAARERERSVPVIITDPDVLDCCICYEPLSVPVFQCENGHVACSSCCARLRNKCPMCLMPIGYNRCRAMEKLLESIKISCLNAKYGCKEVFSYSMKSDHAKECVYIPILCPHTDCDFVASSKELSLHVSHRHVGSGVQFTYDKFITVFLNTDQKEIVLQEQNDAHLFIVHNKLELLGNTVHISCIGPKSMAGFHYDILARSRGSTLILQSVTKIIQAIGHASSSVFLLIPSKFFGCGQLKLDIRIKPQH</sequence>
<evidence type="ECO:0000256" key="7">
    <source>
        <dbReference type="ARBA" id="ARBA00022771"/>
    </source>
</evidence>
<dbReference type="CDD" id="cd16571">
    <property type="entry name" value="RING-HC_SIAHs"/>
    <property type="match status" value="1"/>
</dbReference>
<evidence type="ECO:0000256" key="11">
    <source>
        <dbReference type="PROSITE-ProRule" id="PRU00455"/>
    </source>
</evidence>
<proteinExistence type="evidence at transcript level"/>
<comment type="function">
    <text evidence="10">E3 ubiquitin-protein ligase that mediates ubiquitination and subsequent proteasomal degradation of target proteins. E3 ubiquitin ligases accept ubiquitin from an E2 ubiquitin-conjugating enzyme in the form of a thioester and then directly transfers the ubiquitin to targeted substrates. It probably triggers the ubiquitin-mediated degradation of different substrates.</text>
</comment>
<comment type="similarity">
    <text evidence="3">Belongs to the SINA (Seven in absentia) family.</text>
</comment>
<name>I3S890_LOTJA</name>
<dbReference type="GO" id="GO:0008270">
    <property type="term" value="F:zinc ion binding"/>
    <property type="evidence" value="ECO:0007669"/>
    <property type="project" value="UniProtKB-KW"/>
</dbReference>
<dbReference type="EMBL" id="BT136687">
    <property type="protein sequence ID" value="AFK36482.1"/>
    <property type="molecule type" value="mRNA"/>
</dbReference>
<dbReference type="GO" id="GO:0016567">
    <property type="term" value="P:protein ubiquitination"/>
    <property type="evidence" value="ECO:0007669"/>
    <property type="project" value="UniProtKB-UniPathway"/>
</dbReference>
<feature type="domain" description="RING-type" evidence="13">
    <location>
        <begin position="54"/>
        <end position="89"/>
    </location>
</feature>
<dbReference type="EC" id="2.3.2.27" evidence="4"/>
<evidence type="ECO:0000259" key="14">
    <source>
        <dbReference type="PROSITE" id="PS51081"/>
    </source>
</evidence>
<keyword evidence="7 11" id="KW-0863">Zinc-finger</keyword>
<evidence type="ECO:0000256" key="9">
    <source>
        <dbReference type="ARBA" id="ARBA00022833"/>
    </source>
</evidence>
<evidence type="ECO:0000256" key="1">
    <source>
        <dbReference type="ARBA" id="ARBA00000900"/>
    </source>
</evidence>
<dbReference type="AlphaFoldDB" id="I3S890"/>
<dbReference type="PANTHER" id="PTHR46632:SF16">
    <property type="entry name" value="E3 UBIQUITIN-PROTEIN LIGASE SINA-LIKE 10"/>
    <property type="match status" value="1"/>
</dbReference>
<evidence type="ECO:0000313" key="15">
    <source>
        <dbReference type="EMBL" id="AFK36482.1"/>
    </source>
</evidence>
<evidence type="ECO:0000256" key="4">
    <source>
        <dbReference type="ARBA" id="ARBA00012483"/>
    </source>
</evidence>
<evidence type="ECO:0000256" key="3">
    <source>
        <dbReference type="ARBA" id="ARBA00009119"/>
    </source>
</evidence>
<comment type="pathway">
    <text evidence="2">Protein modification; protein ubiquitination.</text>
</comment>
<evidence type="ECO:0000256" key="12">
    <source>
        <dbReference type="SAM" id="MobiDB-lite"/>
    </source>
</evidence>
<keyword evidence="5" id="KW-0808">Transferase</keyword>
<dbReference type="SUPFAM" id="SSF49599">
    <property type="entry name" value="TRAF domain-like"/>
    <property type="match status" value="1"/>
</dbReference>
<dbReference type="SUPFAM" id="SSF57850">
    <property type="entry name" value="RING/U-box"/>
    <property type="match status" value="1"/>
</dbReference>
<organism evidence="15">
    <name type="scientific">Lotus japonicus</name>
    <name type="common">Lotus corniculatus var. japonicus</name>
    <dbReference type="NCBI Taxonomy" id="34305"/>
    <lineage>
        <taxon>Eukaryota</taxon>
        <taxon>Viridiplantae</taxon>
        <taxon>Streptophyta</taxon>
        <taxon>Embryophyta</taxon>
        <taxon>Tracheophyta</taxon>
        <taxon>Spermatophyta</taxon>
        <taxon>Magnoliopsida</taxon>
        <taxon>eudicotyledons</taxon>
        <taxon>Gunneridae</taxon>
        <taxon>Pentapetalae</taxon>
        <taxon>rosids</taxon>
        <taxon>fabids</taxon>
        <taxon>Fabales</taxon>
        <taxon>Fabaceae</taxon>
        <taxon>Papilionoideae</taxon>
        <taxon>50 kb inversion clade</taxon>
        <taxon>NPAAA clade</taxon>
        <taxon>Hologalegina</taxon>
        <taxon>robinioid clade</taxon>
        <taxon>Loteae</taxon>
        <taxon>Lotus</taxon>
    </lineage>
</organism>
<dbReference type="InterPro" id="IPR001841">
    <property type="entry name" value="Znf_RING"/>
</dbReference>
<keyword evidence="8" id="KW-0833">Ubl conjugation pathway</keyword>
<feature type="region of interest" description="Disordered" evidence="12">
    <location>
        <begin position="1"/>
        <end position="35"/>
    </location>
</feature>
<evidence type="ECO:0000256" key="2">
    <source>
        <dbReference type="ARBA" id="ARBA00004906"/>
    </source>
</evidence>
<keyword evidence="6" id="KW-0479">Metal-binding</keyword>
<protein>
    <recommendedName>
        <fullName evidence="4">RING-type E3 ubiquitin transferase</fullName>
        <ecNumber evidence="4">2.3.2.27</ecNumber>
    </recommendedName>
</protein>
<dbReference type="InterPro" id="IPR013083">
    <property type="entry name" value="Znf_RING/FYVE/PHD"/>
</dbReference>
<dbReference type="InterPro" id="IPR044286">
    <property type="entry name" value="SINL_plant"/>
</dbReference>
<dbReference type="InterPro" id="IPR013010">
    <property type="entry name" value="Znf_SIAH"/>
</dbReference>
<dbReference type="GO" id="GO:0061630">
    <property type="term" value="F:ubiquitin protein ligase activity"/>
    <property type="evidence" value="ECO:0007669"/>
    <property type="project" value="UniProtKB-EC"/>
</dbReference>
<dbReference type="Pfam" id="PF21361">
    <property type="entry name" value="Sina_ZnF"/>
    <property type="match status" value="1"/>
</dbReference>
<reference evidence="15" key="1">
    <citation type="submission" date="2012-05" db="EMBL/GenBank/DDBJ databases">
        <authorList>
            <person name="Krishnakumar V."/>
            <person name="Cheung F."/>
            <person name="Xiao Y."/>
            <person name="Chan A."/>
            <person name="Moskal W.A."/>
            <person name="Town C.D."/>
        </authorList>
    </citation>
    <scope>NUCLEOTIDE SEQUENCE</scope>
</reference>
<dbReference type="UniPathway" id="UPA00143"/>
<evidence type="ECO:0000256" key="6">
    <source>
        <dbReference type="ARBA" id="ARBA00022723"/>
    </source>
</evidence>
<dbReference type="Pfam" id="PF21362">
    <property type="entry name" value="Sina_RING"/>
    <property type="match status" value="1"/>
</dbReference>
<evidence type="ECO:0000256" key="10">
    <source>
        <dbReference type="ARBA" id="ARBA00024004"/>
    </source>
</evidence>
<keyword evidence="9" id="KW-0862">Zinc</keyword>
<dbReference type="Gene3D" id="3.30.40.10">
    <property type="entry name" value="Zinc/RING finger domain, C3HC4 (zinc finger)"/>
    <property type="match status" value="1"/>
</dbReference>
<comment type="catalytic activity">
    <reaction evidence="1">
        <text>S-ubiquitinyl-[E2 ubiquitin-conjugating enzyme]-L-cysteine + [acceptor protein]-L-lysine = [E2 ubiquitin-conjugating enzyme]-L-cysteine + N(6)-ubiquitinyl-[acceptor protein]-L-lysine.</text>
        <dbReference type="EC" id="2.3.2.27"/>
    </reaction>
</comment>
<feature type="domain" description="SIAH-type" evidence="14">
    <location>
        <begin position="107"/>
        <end position="165"/>
    </location>
</feature>
<accession>I3S890</accession>
<dbReference type="PANTHER" id="PTHR46632">
    <property type="entry name" value="E3 UBIQUITIN-PROTEIN LIGASE SINA-LIKE 4"/>
    <property type="match status" value="1"/>
</dbReference>